<keyword evidence="4" id="KW-0067">ATP-binding</keyword>
<gene>
    <name evidence="11" type="ORF">DdX_07579</name>
</gene>
<dbReference type="PANTHER" id="PTHR43107:SF15">
    <property type="entry name" value="FATTY ACID TRANSPORT PROTEIN 3, ISOFORM A"/>
    <property type="match status" value="1"/>
</dbReference>
<dbReference type="GO" id="GO:0044539">
    <property type="term" value="P:long-chain fatty acid import into cell"/>
    <property type="evidence" value="ECO:0007669"/>
    <property type="project" value="TreeGrafter"/>
</dbReference>
<dbReference type="GO" id="GO:0005524">
    <property type="term" value="F:ATP binding"/>
    <property type="evidence" value="ECO:0007669"/>
    <property type="project" value="UniProtKB-KW"/>
</dbReference>
<comment type="catalytic activity">
    <reaction evidence="5">
        <text>a very long-chain fatty acid + ATP + CoA = a very long-chain fatty acyl-CoA + AMP + diphosphate</text>
        <dbReference type="Rhea" id="RHEA:54536"/>
        <dbReference type="ChEBI" id="CHEBI:30616"/>
        <dbReference type="ChEBI" id="CHEBI:33019"/>
        <dbReference type="ChEBI" id="CHEBI:57287"/>
        <dbReference type="ChEBI" id="CHEBI:58950"/>
        <dbReference type="ChEBI" id="CHEBI:138261"/>
        <dbReference type="ChEBI" id="CHEBI:456215"/>
    </reaction>
    <physiologicalReaction direction="left-to-right" evidence="5">
        <dbReference type="Rhea" id="RHEA:54537"/>
    </physiologicalReaction>
</comment>
<keyword evidence="8" id="KW-1133">Transmembrane helix</keyword>
<dbReference type="PROSITE" id="PS00455">
    <property type="entry name" value="AMP_BINDING"/>
    <property type="match status" value="1"/>
</dbReference>
<evidence type="ECO:0000259" key="9">
    <source>
        <dbReference type="Pfam" id="PF00501"/>
    </source>
</evidence>
<dbReference type="Gene3D" id="3.40.50.12780">
    <property type="entry name" value="N-terminal domain of ligase-like"/>
    <property type="match status" value="1"/>
</dbReference>
<dbReference type="InterPro" id="IPR042099">
    <property type="entry name" value="ANL_N_sf"/>
</dbReference>
<keyword evidence="12" id="KW-1185">Reference proteome</keyword>
<evidence type="ECO:0000259" key="10">
    <source>
        <dbReference type="Pfam" id="PF13193"/>
    </source>
</evidence>
<proteinExistence type="inferred from homology"/>
<evidence type="ECO:0000313" key="12">
    <source>
        <dbReference type="Proteomes" id="UP001201812"/>
    </source>
</evidence>
<evidence type="ECO:0000256" key="4">
    <source>
        <dbReference type="ARBA" id="ARBA00022840"/>
    </source>
</evidence>
<reference evidence="11" key="1">
    <citation type="submission" date="2022-01" db="EMBL/GenBank/DDBJ databases">
        <title>Genome Sequence Resource for Two Populations of Ditylenchus destructor, the Migratory Endoparasitic Phytonematode.</title>
        <authorList>
            <person name="Zhang H."/>
            <person name="Lin R."/>
            <person name="Xie B."/>
        </authorList>
    </citation>
    <scope>NUCLEOTIDE SEQUENCE</scope>
    <source>
        <strain evidence="11">BazhouSP</strain>
    </source>
</reference>
<keyword evidence="3" id="KW-0547">Nucleotide-binding</keyword>
<evidence type="ECO:0000256" key="1">
    <source>
        <dbReference type="ARBA" id="ARBA00006432"/>
    </source>
</evidence>
<dbReference type="PANTHER" id="PTHR43107">
    <property type="entry name" value="LONG-CHAIN FATTY ACID TRANSPORT PROTEIN"/>
    <property type="match status" value="1"/>
</dbReference>
<feature type="transmembrane region" description="Helical" evidence="8">
    <location>
        <begin position="302"/>
        <end position="321"/>
    </location>
</feature>
<evidence type="ECO:0000256" key="8">
    <source>
        <dbReference type="SAM" id="Phobius"/>
    </source>
</evidence>
<dbReference type="AlphaFoldDB" id="A0AAD4N607"/>
<dbReference type="GO" id="GO:0004467">
    <property type="term" value="F:long-chain fatty acid-CoA ligase activity"/>
    <property type="evidence" value="ECO:0007669"/>
    <property type="project" value="TreeGrafter"/>
</dbReference>
<dbReference type="SUPFAM" id="SSF56801">
    <property type="entry name" value="Acetyl-CoA synthetase-like"/>
    <property type="match status" value="1"/>
</dbReference>
<protein>
    <recommendedName>
        <fullName evidence="6">Long-chain-fatty-acid--CoA ligase</fullName>
    </recommendedName>
</protein>
<dbReference type="EMBL" id="JAKKPZ010000010">
    <property type="protein sequence ID" value="KAI1716519.1"/>
    <property type="molecule type" value="Genomic_DNA"/>
</dbReference>
<keyword evidence="8" id="KW-0472">Membrane</keyword>
<name>A0AAD4N607_9BILA</name>
<evidence type="ECO:0000256" key="2">
    <source>
        <dbReference type="ARBA" id="ARBA00022598"/>
    </source>
</evidence>
<dbReference type="InterPro" id="IPR045851">
    <property type="entry name" value="AMP-bd_C_sf"/>
</dbReference>
<dbReference type="GO" id="GO:0005789">
    <property type="term" value="C:endoplasmic reticulum membrane"/>
    <property type="evidence" value="ECO:0007669"/>
    <property type="project" value="TreeGrafter"/>
</dbReference>
<dbReference type="Proteomes" id="UP001201812">
    <property type="component" value="Unassembled WGS sequence"/>
</dbReference>
<sequence length="661" mass="74839">MSPAISLFQIIADWNNISGLCNKDLHPIRLFVFYYGHVLKNSRSRMSRVTNANNVEYRSSEKGAIFSSPLVEMSVVAVIIAIFFSARYWFLLFPLYLAIRIYSTDLGRRCLKSLPRDLGGLIMLLKLKWHMRRAFKKNKPIHENLLEFVNSQPDKECVVEVESGRFAWINNNLKLESLAHSITVSDCHCIVTSKALLPTLLKALDLPNTRRQPIFLVDGNTESEHEALNHFLADASISEPLPVEGLDFQSILCYIYTSGTTGNPKAAIIKHYRYALMSTATRCAFGICPTDRIYITMPMYHSAAGILGIGQVVITGITAVIRTKFSASNFWKDSIRFECTISQYIGEICRYLLAQKHSPEETQHQIRLMYGNGLRPEIWGKFVQRFNIELIGELYGSTEGNSNILNLDNHEGACGFMPIYPYINELYPIRLIKVDPETGEIVRNSDGLCVMCKPGDTGEMVGMIKDKDPLLRFEGYVNQEESKKKIIHDVTKKGDCVFTSGDILYWDKLGYLYFKDRRGDTYRWRGENVSTTEVEGVIQPIMSIVDATAYGVEIPGKEGRAGMLAVALADDIDLEETVRLISSRLRDNLASYAIPVFLRICNEVDKTGTHKLKKAALQKDGYELRNCGEDPLYFWDTKEKQYGQMTAAIQSDIDTGVYDRI</sequence>
<evidence type="ECO:0000256" key="5">
    <source>
        <dbReference type="ARBA" id="ARBA00036527"/>
    </source>
</evidence>
<dbReference type="Gene3D" id="3.30.300.30">
    <property type="match status" value="1"/>
</dbReference>
<feature type="domain" description="AMP-dependent synthetase/ligase" evidence="9">
    <location>
        <begin position="167"/>
        <end position="443"/>
    </location>
</feature>
<evidence type="ECO:0000256" key="6">
    <source>
        <dbReference type="ARBA" id="ARBA00041297"/>
    </source>
</evidence>
<organism evidence="11 12">
    <name type="scientific">Ditylenchus destructor</name>
    <dbReference type="NCBI Taxonomy" id="166010"/>
    <lineage>
        <taxon>Eukaryota</taxon>
        <taxon>Metazoa</taxon>
        <taxon>Ecdysozoa</taxon>
        <taxon>Nematoda</taxon>
        <taxon>Chromadorea</taxon>
        <taxon>Rhabditida</taxon>
        <taxon>Tylenchina</taxon>
        <taxon>Tylenchomorpha</taxon>
        <taxon>Sphaerularioidea</taxon>
        <taxon>Anguinidae</taxon>
        <taxon>Anguininae</taxon>
        <taxon>Ditylenchus</taxon>
    </lineage>
</organism>
<evidence type="ECO:0000256" key="7">
    <source>
        <dbReference type="ARBA" id="ARBA00048666"/>
    </source>
</evidence>
<comment type="caution">
    <text evidence="11">The sequence shown here is derived from an EMBL/GenBank/DDBJ whole genome shotgun (WGS) entry which is preliminary data.</text>
</comment>
<dbReference type="InterPro" id="IPR000873">
    <property type="entry name" value="AMP-dep_synth/lig_dom"/>
</dbReference>
<dbReference type="GO" id="GO:0005886">
    <property type="term" value="C:plasma membrane"/>
    <property type="evidence" value="ECO:0007669"/>
    <property type="project" value="TreeGrafter"/>
</dbReference>
<comment type="similarity">
    <text evidence="1">Belongs to the ATP-dependent AMP-binding enzyme family.</text>
</comment>
<keyword evidence="8" id="KW-0812">Transmembrane</keyword>
<evidence type="ECO:0000256" key="3">
    <source>
        <dbReference type="ARBA" id="ARBA00022741"/>
    </source>
</evidence>
<comment type="catalytic activity">
    <reaction evidence="7">
        <text>tetracosanoate + ATP + CoA = tetracosanoyl-CoA + AMP + diphosphate</text>
        <dbReference type="Rhea" id="RHEA:33639"/>
        <dbReference type="ChEBI" id="CHEBI:30616"/>
        <dbReference type="ChEBI" id="CHEBI:31014"/>
        <dbReference type="ChEBI" id="CHEBI:33019"/>
        <dbReference type="ChEBI" id="CHEBI:57287"/>
        <dbReference type="ChEBI" id="CHEBI:65052"/>
        <dbReference type="ChEBI" id="CHEBI:456215"/>
    </reaction>
    <physiologicalReaction direction="left-to-right" evidence="7">
        <dbReference type="Rhea" id="RHEA:33640"/>
    </physiologicalReaction>
</comment>
<keyword evidence="2" id="KW-0436">Ligase</keyword>
<evidence type="ECO:0000313" key="11">
    <source>
        <dbReference type="EMBL" id="KAI1716519.1"/>
    </source>
</evidence>
<feature type="domain" description="AMP-binding enzyme C-terminal" evidence="10">
    <location>
        <begin position="533"/>
        <end position="611"/>
    </location>
</feature>
<dbReference type="GO" id="GO:0005324">
    <property type="term" value="F:long-chain fatty acid transmembrane transporter activity"/>
    <property type="evidence" value="ECO:0007669"/>
    <property type="project" value="TreeGrafter"/>
</dbReference>
<dbReference type="InterPro" id="IPR025110">
    <property type="entry name" value="AMP-bd_C"/>
</dbReference>
<feature type="transmembrane region" description="Helical" evidence="8">
    <location>
        <begin position="75"/>
        <end position="99"/>
    </location>
</feature>
<dbReference type="Pfam" id="PF00501">
    <property type="entry name" value="AMP-binding"/>
    <property type="match status" value="1"/>
</dbReference>
<dbReference type="InterPro" id="IPR020845">
    <property type="entry name" value="AMP-binding_CS"/>
</dbReference>
<dbReference type="Pfam" id="PF13193">
    <property type="entry name" value="AMP-binding_C"/>
    <property type="match status" value="1"/>
</dbReference>
<accession>A0AAD4N607</accession>